<proteinExistence type="predicted"/>
<dbReference type="AlphaFoldDB" id="A0A433XKT0"/>
<accession>A0A433XKT0</accession>
<evidence type="ECO:0000313" key="2">
    <source>
        <dbReference type="Proteomes" id="UP000281547"/>
    </source>
</evidence>
<dbReference type="OrthoDB" id="8448865at2"/>
<name>A0A433XKT0_9HYPH</name>
<gene>
    <name evidence="1" type="ORF">EMQ25_01580</name>
</gene>
<reference evidence="1 2" key="1">
    <citation type="journal article" date="2016" name="Int. J. Syst. Evol. Microbiol.">
        <title>Arsenicitalea aurantiaca gen. nov., sp. nov., a new member of the family Hyphomicrobiaceae, isolated from high-arsenic sediment.</title>
        <authorList>
            <person name="Mu Y."/>
            <person name="Zhou L."/>
            <person name="Zeng X.C."/>
            <person name="Liu L."/>
            <person name="Pan Y."/>
            <person name="Chen X."/>
            <person name="Wang J."/>
            <person name="Li S."/>
            <person name="Li W.J."/>
            <person name="Wang Y."/>
        </authorList>
    </citation>
    <scope>NUCLEOTIDE SEQUENCE [LARGE SCALE GENOMIC DNA]</scope>
    <source>
        <strain evidence="1 2">42-50</strain>
    </source>
</reference>
<organism evidence="1 2">
    <name type="scientific">Arsenicitalea aurantiaca</name>
    <dbReference type="NCBI Taxonomy" id="1783274"/>
    <lineage>
        <taxon>Bacteria</taxon>
        <taxon>Pseudomonadati</taxon>
        <taxon>Pseudomonadota</taxon>
        <taxon>Alphaproteobacteria</taxon>
        <taxon>Hyphomicrobiales</taxon>
        <taxon>Devosiaceae</taxon>
        <taxon>Arsenicitalea</taxon>
    </lineage>
</organism>
<comment type="caution">
    <text evidence="1">The sequence shown here is derived from an EMBL/GenBank/DDBJ whole genome shotgun (WGS) entry which is preliminary data.</text>
</comment>
<protein>
    <submittedName>
        <fullName evidence="1">Uncharacterized protein</fullName>
    </submittedName>
</protein>
<dbReference type="EMBL" id="RZNJ01000001">
    <property type="protein sequence ID" value="RUT34679.1"/>
    <property type="molecule type" value="Genomic_DNA"/>
</dbReference>
<evidence type="ECO:0000313" key="1">
    <source>
        <dbReference type="EMBL" id="RUT34679.1"/>
    </source>
</evidence>
<dbReference type="Proteomes" id="UP000281547">
    <property type="component" value="Unassembled WGS sequence"/>
</dbReference>
<keyword evidence="2" id="KW-1185">Reference proteome</keyword>
<sequence>MSALKAVPAQTPDDAEKFASLASDIAALCDDAIATGEIEALSNEALGQVMASVVRLYAAKAENGAKLMPFGRNSVPTPTDVCITSLALLDAGGIEVFELGLWETMSNIRPAKATGLADAS</sequence>
<dbReference type="RefSeq" id="WP_127186798.1">
    <property type="nucleotide sequence ID" value="NZ_RZNJ01000001.1"/>
</dbReference>